<sequence>MYKRIILLLLTIMIALAPAATWAHHDGPEADKSLFNSEHYDFVKYSKMGKMLKKLQKKSNRVTVKPYGMSAGGHPMYVVTISEPGAKPKFNQYQQMRRQMFKHSMKAQRLIGKDADFKVPILINGSIHGTEFVGSDAVLRLMERFATQNDPKTKSILNNNILIFNVVANPDGRWSATRFNANGFDLNRDFITRSQPETRQMVELITRWNPMVMLDLHGYVQYGGKAKPGLIEPCTPPHNPNYEYDLFSKWALDQAKAMETYLVNNRDAYQSDLYRNMTGTFIPQRDDTDGWDDYPPIFTPMYAMYHGSYAYTLEAPTNDWDGVRWQEDAVMGALTFATEHKDEMLRDQLEMFRRGIQFDHPYHKEGFFPKAYILPVDPKRPTPTFKAVNHLIANDITVEQAKKPFQAEGKTYPAGTFIVRMNQAKAGLANTMLWEGEDITDTIPSMYDISSWSLPKLWGFQADRIDQDIAVTSGPVKKGKPQGALSRKGPYHIPNQTVEAVYLVNTLLKHGIPVWRDSKGDFYVHRIKRSMLKQAVRASGLRIRSRAIPKQAQPLRNLKVAILKDGGIYKAQSHAGTREALERLGFQVTELHPRQVAKQGLGAYDVFVYSGTSLMITSRLSKANKEFGLKDEVQVRKFKKQVTQFVKKGGKYIAVGSSASQATRTLGLTDITVHAGGGNSNGIVKVDTKKSPLTFGYAKQDIGFVYRPAWYTPTHGETVAASYKDSPDFFHSGHWKNRQPAQGKPVIVQEKGKDVTLIGLEPGFRGHTDYLYRLLSNAVWE</sequence>
<dbReference type="PROSITE" id="PS52035">
    <property type="entry name" value="PEPTIDASE_M14"/>
    <property type="match status" value="1"/>
</dbReference>
<dbReference type="SMART" id="SM00631">
    <property type="entry name" value="Zn_pept"/>
    <property type="match status" value="1"/>
</dbReference>
<evidence type="ECO:0000313" key="11">
    <source>
        <dbReference type="Proteomes" id="UP001595843"/>
    </source>
</evidence>
<dbReference type="InterPro" id="IPR000834">
    <property type="entry name" value="Peptidase_M14"/>
</dbReference>
<evidence type="ECO:0000256" key="4">
    <source>
        <dbReference type="ARBA" id="ARBA00022801"/>
    </source>
</evidence>
<dbReference type="Proteomes" id="UP001595843">
    <property type="component" value="Unassembled WGS sequence"/>
</dbReference>
<dbReference type="PANTHER" id="PTHR11705">
    <property type="entry name" value="PROTEASE FAMILY M14 CARBOXYPEPTIDASE A,B"/>
    <property type="match status" value="1"/>
</dbReference>
<dbReference type="Pfam" id="PF00246">
    <property type="entry name" value="Peptidase_M14"/>
    <property type="match status" value="1"/>
</dbReference>
<keyword evidence="5" id="KW-0862">Zinc</keyword>
<dbReference type="EMBL" id="JBHSAP010000007">
    <property type="protein sequence ID" value="MFC4076151.1"/>
    <property type="molecule type" value="Genomic_DNA"/>
</dbReference>
<dbReference type="Gene3D" id="3.40.630.10">
    <property type="entry name" value="Zn peptidases"/>
    <property type="match status" value="1"/>
</dbReference>
<evidence type="ECO:0000313" key="10">
    <source>
        <dbReference type="EMBL" id="MFC4076151.1"/>
    </source>
</evidence>
<keyword evidence="4" id="KW-0378">Hydrolase</keyword>
<evidence type="ECO:0000256" key="6">
    <source>
        <dbReference type="ARBA" id="ARBA00023049"/>
    </source>
</evidence>
<dbReference type="SUPFAM" id="SSF53187">
    <property type="entry name" value="Zn-dependent exopeptidases"/>
    <property type="match status" value="1"/>
</dbReference>
<feature type="active site" description="Proton donor/acceptor" evidence="7">
    <location>
        <position position="314"/>
    </location>
</feature>
<evidence type="ECO:0000256" key="3">
    <source>
        <dbReference type="ARBA" id="ARBA00022670"/>
    </source>
</evidence>
<comment type="caution">
    <text evidence="10">The sequence shown here is derived from an EMBL/GenBank/DDBJ whole genome shotgun (WGS) entry which is preliminary data.</text>
</comment>
<keyword evidence="8" id="KW-0732">Signal</keyword>
<feature type="chain" id="PRO_5045691700" evidence="8">
    <location>
        <begin position="20"/>
        <end position="781"/>
    </location>
</feature>
<feature type="signal peptide" evidence="8">
    <location>
        <begin position="1"/>
        <end position="19"/>
    </location>
</feature>
<reference evidence="11" key="1">
    <citation type="journal article" date="2019" name="Int. J. Syst. Evol. Microbiol.">
        <title>The Global Catalogue of Microorganisms (GCM) 10K type strain sequencing project: providing services to taxonomists for standard genome sequencing and annotation.</title>
        <authorList>
            <consortium name="The Broad Institute Genomics Platform"/>
            <consortium name="The Broad Institute Genome Sequencing Center for Infectious Disease"/>
            <person name="Wu L."/>
            <person name="Ma J."/>
        </authorList>
    </citation>
    <scope>NUCLEOTIDE SEQUENCE [LARGE SCALE GENOMIC DNA]</scope>
    <source>
        <strain evidence="11">IBRC-M 10813</strain>
    </source>
</reference>
<keyword evidence="3" id="KW-0645">Protease</keyword>
<dbReference type="RefSeq" id="WP_380702739.1">
    <property type="nucleotide sequence ID" value="NZ_JBHSAP010000007.1"/>
</dbReference>
<protein>
    <submittedName>
        <fullName evidence="10">M14 family zinc carboxypeptidase</fullName>
    </submittedName>
</protein>
<evidence type="ECO:0000256" key="5">
    <source>
        <dbReference type="ARBA" id="ARBA00022833"/>
    </source>
</evidence>
<dbReference type="PANTHER" id="PTHR11705:SF143">
    <property type="entry name" value="SLL0236 PROTEIN"/>
    <property type="match status" value="1"/>
</dbReference>
<name>A0ABV8JG00_9BACL</name>
<feature type="domain" description="Peptidase M14" evidence="9">
    <location>
        <begin position="41"/>
        <end position="340"/>
    </location>
</feature>
<comment type="similarity">
    <text evidence="2 7">Belongs to the peptidase M14 family.</text>
</comment>
<gene>
    <name evidence="10" type="ORF">ACFOUO_04935</name>
</gene>
<proteinExistence type="inferred from homology"/>
<comment type="cofactor">
    <cofactor evidence="1">
        <name>Zn(2+)</name>
        <dbReference type="ChEBI" id="CHEBI:29105"/>
    </cofactor>
</comment>
<evidence type="ECO:0000256" key="8">
    <source>
        <dbReference type="SAM" id="SignalP"/>
    </source>
</evidence>
<keyword evidence="10" id="KW-0121">Carboxypeptidase</keyword>
<accession>A0ABV8JG00</accession>
<evidence type="ECO:0000256" key="1">
    <source>
        <dbReference type="ARBA" id="ARBA00001947"/>
    </source>
</evidence>
<dbReference type="GO" id="GO:0004180">
    <property type="term" value="F:carboxypeptidase activity"/>
    <property type="evidence" value="ECO:0007669"/>
    <property type="project" value="UniProtKB-KW"/>
</dbReference>
<keyword evidence="6" id="KW-0482">Metalloprotease</keyword>
<evidence type="ECO:0000259" key="9">
    <source>
        <dbReference type="PROSITE" id="PS52035"/>
    </source>
</evidence>
<evidence type="ECO:0000256" key="2">
    <source>
        <dbReference type="ARBA" id="ARBA00005988"/>
    </source>
</evidence>
<organism evidence="10 11">
    <name type="scientific">Salinithrix halophila</name>
    <dbReference type="NCBI Taxonomy" id="1485204"/>
    <lineage>
        <taxon>Bacteria</taxon>
        <taxon>Bacillati</taxon>
        <taxon>Bacillota</taxon>
        <taxon>Bacilli</taxon>
        <taxon>Bacillales</taxon>
        <taxon>Thermoactinomycetaceae</taxon>
        <taxon>Salinithrix</taxon>
    </lineage>
</organism>
<evidence type="ECO:0000256" key="7">
    <source>
        <dbReference type="PROSITE-ProRule" id="PRU01379"/>
    </source>
</evidence>
<keyword evidence="11" id="KW-1185">Reference proteome</keyword>